<dbReference type="KEGG" id="spu:105440364"/>
<dbReference type="FunFam" id="2.60.40.10:FF:001975">
    <property type="entry name" value="Uncharacterized protein"/>
    <property type="match status" value="1"/>
</dbReference>
<dbReference type="InParanoid" id="A0A7M7PJ80"/>
<reference evidence="6" key="1">
    <citation type="submission" date="2015-02" db="EMBL/GenBank/DDBJ databases">
        <title>Genome sequencing for Strongylocentrotus purpuratus.</title>
        <authorList>
            <person name="Murali S."/>
            <person name="Liu Y."/>
            <person name="Vee V."/>
            <person name="English A."/>
            <person name="Wang M."/>
            <person name="Skinner E."/>
            <person name="Han Y."/>
            <person name="Muzny D.M."/>
            <person name="Worley K.C."/>
            <person name="Gibbs R.A."/>
        </authorList>
    </citation>
    <scope>NUCLEOTIDE SEQUENCE</scope>
</reference>
<organism evidence="5 6">
    <name type="scientific">Strongylocentrotus purpuratus</name>
    <name type="common">Purple sea urchin</name>
    <dbReference type="NCBI Taxonomy" id="7668"/>
    <lineage>
        <taxon>Eukaryota</taxon>
        <taxon>Metazoa</taxon>
        <taxon>Echinodermata</taxon>
        <taxon>Eleutherozoa</taxon>
        <taxon>Echinozoa</taxon>
        <taxon>Echinoidea</taxon>
        <taxon>Euechinoidea</taxon>
        <taxon>Echinacea</taxon>
        <taxon>Camarodonta</taxon>
        <taxon>Echinidea</taxon>
        <taxon>Strongylocentrotidae</taxon>
        <taxon>Strongylocentrotus</taxon>
    </lineage>
</organism>
<keyword evidence="6" id="KW-1185">Reference proteome</keyword>
<accession>A0A7M7PJ80</accession>
<feature type="domain" description="Fibronectin type-III" evidence="4">
    <location>
        <begin position="782"/>
        <end position="881"/>
    </location>
</feature>
<dbReference type="PANTHER" id="PTHR26391">
    <property type="entry name" value="INACTIVE TYROSINE-PROTEIN KINASE 7"/>
    <property type="match status" value="1"/>
</dbReference>
<feature type="compositionally biased region" description="Polar residues" evidence="2">
    <location>
        <begin position="969"/>
        <end position="984"/>
    </location>
</feature>
<evidence type="ECO:0000313" key="6">
    <source>
        <dbReference type="Proteomes" id="UP000007110"/>
    </source>
</evidence>
<dbReference type="InterPro" id="IPR013762">
    <property type="entry name" value="Integrase-like_cat_sf"/>
</dbReference>
<dbReference type="InterPro" id="IPR011010">
    <property type="entry name" value="DNA_brk_join_enz"/>
</dbReference>
<dbReference type="GO" id="GO:0015074">
    <property type="term" value="P:DNA integration"/>
    <property type="evidence" value="ECO:0007669"/>
    <property type="project" value="InterPro"/>
</dbReference>
<dbReference type="Gene3D" id="2.60.40.10">
    <property type="entry name" value="Immunoglobulins"/>
    <property type="match status" value="4"/>
</dbReference>
<dbReference type="Pfam" id="PF00041">
    <property type="entry name" value="fn3"/>
    <property type="match status" value="3"/>
</dbReference>
<dbReference type="SUPFAM" id="SSF49265">
    <property type="entry name" value="Fibronectin type III"/>
    <property type="match status" value="2"/>
</dbReference>
<feature type="transmembrane region" description="Helical" evidence="3">
    <location>
        <begin position="891"/>
        <end position="915"/>
    </location>
</feature>
<evidence type="ECO:0000313" key="5">
    <source>
        <dbReference type="EnsemblMetazoa" id="XP_030852483"/>
    </source>
</evidence>
<dbReference type="SUPFAM" id="SSF56349">
    <property type="entry name" value="DNA breaking-rejoining enzymes"/>
    <property type="match status" value="1"/>
</dbReference>
<dbReference type="InterPro" id="IPR036116">
    <property type="entry name" value="FN3_sf"/>
</dbReference>
<keyword evidence="3" id="KW-0472">Membrane</keyword>
<name>A0A7M7PJ80_STRPU</name>
<dbReference type="GO" id="GO:0003677">
    <property type="term" value="F:DNA binding"/>
    <property type="evidence" value="ECO:0007669"/>
    <property type="project" value="InterPro"/>
</dbReference>
<keyword evidence="1" id="KW-0233">DNA recombination</keyword>
<dbReference type="InterPro" id="IPR002049">
    <property type="entry name" value="LE_dom"/>
</dbReference>
<feature type="compositionally biased region" description="Basic and acidic residues" evidence="2">
    <location>
        <begin position="985"/>
        <end position="994"/>
    </location>
</feature>
<dbReference type="FunFam" id="2.170.300.10:FF:000020">
    <property type="entry name" value="Uncharacterized protein"/>
    <property type="match status" value="1"/>
</dbReference>
<evidence type="ECO:0000256" key="2">
    <source>
        <dbReference type="SAM" id="MobiDB-lite"/>
    </source>
</evidence>
<dbReference type="InterPro" id="IPR000742">
    <property type="entry name" value="EGF"/>
</dbReference>
<feature type="compositionally biased region" description="Basic and acidic residues" evidence="2">
    <location>
        <begin position="946"/>
        <end position="957"/>
    </location>
</feature>
<dbReference type="Gene3D" id="2.170.300.10">
    <property type="entry name" value="Tie2 ligand-binding domain superfamily"/>
    <property type="match status" value="2"/>
</dbReference>
<dbReference type="CDD" id="cd00055">
    <property type="entry name" value="EGF_Lam"/>
    <property type="match status" value="1"/>
</dbReference>
<dbReference type="EnsemblMetazoa" id="XM_030996623">
    <property type="protein sequence ID" value="XP_030852483"/>
    <property type="gene ID" value="LOC105440364"/>
</dbReference>
<sequence>MISMTSRNNPDANGNVITWMKDGSEVLTSFGGQTQISFPNPIQTSDQGIYEIYYDNERDQNRGGLYKLIVRECAAGKWGPPECYGICDKCYNGGVCDDKSGLCICPNNFKGPNCLEICRNDGGNRFGLNCEFRCTRNNDPATKCHGYLFCLPDPYGCSCDVGAHGLGCNTLCTASTYGPGCSQTCHCAGGGSSCNIYSGICTGGCQTGWSGDSCQIPDECEAGYYGSQCTDKCHCLNDESCEKQTGECPEQKCALGYKVRSNGQVQCQECEGGTFGIDCLQQCHCAAEACETERGHCNGQCLDSWFGPYCQRISRLVPVRVNPYQPSSFTCYVEGIPLPDASSVDLYRRTGDTNNRTGITMRSSTVSGSERAVVFDVDSVYPLADGGYQCILTVENTGYPSTLITNATYAMLKQEGKGVVTHKPAISAEDMDKIQGSLDLDDPVGLQDKAYTHHCLRATSISTLQNAGFREREIMSVSGHKAETSLKHYAMTSSTAKENMSHAIAAAVDPKSVPSSSNIGHGIAAAVDPKSVPSSSTTSTGGQRSESQELRELNDIFNEITNNPENFPRTCNITTILPVIEKAPVILSTTSTTVGLRWNEWSEEDDVGDPPLVGYDVFVKKDGDWVTDQRVDQLTTSAIVSNLTPDTDYRFCVAAVREGTGGTGPESPRSDTITLCRKPSASPTGLQVSAINPKELEVTWEHLPSESAECRSGVTHYMIYYAPPGSTSSNSILVFRDTSSYTIRGLDTYLDYTIQLTALNKDEEGDKSSETMSKTLEEVAPAPINVTILQSTTSSFTLSWSTPLPSNINGNIQKYIIRYKRTDLAGDGNYKMEEVMTGAFDVEHTVMDLASEINYTVQVQTLNGAGFSNWSVSVNAKTILSGDDNGSRKPLSAVIGGVIVPIVLIAILLITLVMYRRIKQRRLETEPAASPPNNARETSSKYKNPVFDDSKQDRNTYEDPNADTHVYQDLNTDTPNYQNLTDPHTYQDLKKPNTDDTYLEPITSDPRDTYEEI</sequence>
<feature type="region of interest" description="Disordered" evidence="2">
    <location>
        <begin position="924"/>
        <end position="1013"/>
    </location>
</feature>
<keyword evidence="3" id="KW-0812">Transmembrane</keyword>
<dbReference type="GO" id="GO:0006310">
    <property type="term" value="P:DNA recombination"/>
    <property type="evidence" value="ECO:0007669"/>
    <property type="project" value="UniProtKB-KW"/>
</dbReference>
<dbReference type="FunFam" id="2.60.40.10:FF:002124">
    <property type="entry name" value="Uncharacterized protein"/>
    <property type="match status" value="1"/>
</dbReference>
<dbReference type="PANTHER" id="PTHR26391:SF18">
    <property type="entry name" value="PROTEIN KINASE RECEPTOR TIE-1, PUTATIVE-RELATED"/>
    <property type="match status" value="1"/>
</dbReference>
<dbReference type="InterPro" id="IPR003961">
    <property type="entry name" value="FN3_dom"/>
</dbReference>
<evidence type="ECO:0000256" key="1">
    <source>
        <dbReference type="ARBA" id="ARBA00023172"/>
    </source>
</evidence>
<evidence type="ECO:0000259" key="4">
    <source>
        <dbReference type="PROSITE" id="PS50853"/>
    </source>
</evidence>
<dbReference type="CDD" id="cd00063">
    <property type="entry name" value="FN3"/>
    <property type="match status" value="3"/>
</dbReference>
<feature type="domain" description="Fibronectin type-III" evidence="4">
    <location>
        <begin position="580"/>
        <end position="679"/>
    </location>
</feature>
<protein>
    <recommendedName>
        <fullName evidence="4">Fibronectin type-III domain-containing protein</fullName>
    </recommendedName>
</protein>
<dbReference type="PROSITE" id="PS50853">
    <property type="entry name" value="FN3"/>
    <property type="match status" value="3"/>
</dbReference>
<evidence type="ECO:0000256" key="3">
    <source>
        <dbReference type="SAM" id="Phobius"/>
    </source>
</evidence>
<proteinExistence type="predicted"/>
<feature type="region of interest" description="Disordered" evidence="2">
    <location>
        <begin position="511"/>
        <end position="549"/>
    </location>
</feature>
<dbReference type="AlphaFoldDB" id="A0A7M7PJ80"/>
<dbReference type="GeneID" id="105440364"/>
<dbReference type="OrthoDB" id="6130531at2759"/>
<dbReference type="InterPro" id="IPR013783">
    <property type="entry name" value="Ig-like_fold"/>
</dbReference>
<dbReference type="FunFam" id="2.60.40.10:FF:001966">
    <property type="entry name" value="Uncharacterized protein"/>
    <property type="match status" value="1"/>
</dbReference>
<dbReference type="Gene3D" id="1.10.443.10">
    <property type="entry name" value="Intergrase catalytic core"/>
    <property type="match status" value="1"/>
</dbReference>
<reference evidence="5" key="2">
    <citation type="submission" date="2021-01" db="UniProtKB">
        <authorList>
            <consortium name="EnsemblMetazoa"/>
        </authorList>
    </citation>
    <scope>IDENTIFICATION</scope>
</reference>
<feature type="domain" description="Fibronectin type-III" evidence="4">
    <location>
        <begin position="682"/>
        <end position="778"/>
    </location>
</feature>
<dbReference type="RefSeq" id="XP_030852483.1">
    <property type="nucleotide sequence ID" value="XM_030996623.1"/>
</dbReference>
<dbReference type="Proteomes" id="UP000007110">
    <property type="component" value="Unassembled WGS sequence"/>
</dbReference>
<dbReference type="SMART" id="SM00060">
    <property type="entry name" value="FN3"/>
    <property type="match status" value="3"/>
</dbReference>
<keyword evidence="3" id="KW-1133">Transmembrane helix</keyword>
<dbReference type="FunFam" id="2.60.40.10:FF:001450">
    <property type="entry name" value="Uncharacterized protein"/>
    <property type="match status" value="1"/>
</dbReference>
<dbReference type="PROSITE" id="PS00022">
    <property type="entry name" value="EGF_1"/>
    <property type="match status" value="1"/>
</dbReference>